<protein>
    <submittedName>
        <fullName evidence="4">Gliding motility-associated C-terminal domain-containing protein</fullName>
    </submittedName>
</protein>
<feature type="domain" description="OmpA-like" evidence="3">
    <location>
        <begin position="1263"/>
        <end position="1390"/>
    </location>
</feature>
<dbReference type="InterPro" id="IPR050330">
    <property type="entry name" value="Bact_OuterMem_StrucFunc"/>
</dbReference>
<dbReference type="Gene3D" id="3.30.1330.60">
    <property type="entry name" value="OmpA-like domain"/>
    <property type="match status" value="1"/>
</dbReference>
<dbReference type="InterPro" id="IPR006665">
    <property type="entry name" value="OmpA-like"/>
</dbReference>
<dbReference type="PANTHER" id="PTHR30329:SF21">
    <property type="entry name" value="LIPOPROTEIN YIAD-RELATED"/>
    <property type="match status" value="1"/>
</dbReference>
<keyword evidence="1" id="KW-0472">Membrane</keyword>
<dbReference type="PANTHER" id="PTHR30329">
    <property type="entry name" value="STATOR ELEMENT OF FLAGELLAR MOTOR COMPLEX"/>
    <property type="match status" value="1"/>
</dbReference>
<feature type="region of interest" description="Disordered" evidence="2">
    <location>
        <begin position="947"/>
        <end position="966"/>
    </location>
</feature>
<evidence type="ECO:0000259" key="3">
    <source>
        <dbReference type="PROSITE" id="PS51123"/>
    </source>
</evidence>
<accession>A0A9D9HQ46</accession>
<reference evidence="4" key="2">
    <citation type="journal article" date="2021" name="PeerJ">
        <title>Extensive microbial diversity within the chicken gut microbiome revealed by metagenomics and culture.</title>
        <authorList>
            <person name="Gilroy R."/>
            <person name="Ravi A."/>
            <person name="Getino M."/>
            <person name="Pursley I."/>
            <person name="Horton D.L."/>
            <person name="Alikhan N.F."/>
            <person name="Baker D."/>
            <person name="Gharbi K."/>
            <person name="Hall N."/>
            <person name="Watson M."/>
            <person name="Adriaenssens E.M."/>
            <person name="Foster-Nyarko E."/>
            <person name="Jarju S."/>
            <person name="Secka A."/>
            <person name="Antonio M."/>
            <person name="Oren A."/>
            <person name="Chaudhuri R.R."/>
            <person name="La Ragione R."/>
            <person name="Hildebrand F."/>
            <person name="Pallen M.J."/>
        </authorList>
    </citation>
    <scope>NUCLEOTIDE SEQUENCE</scope>
    <source>
        <strain evidence="4">10532</strain>
    </source>
</reference>
<sequence length="1390" mass="152045">MRKLFFILIIVCFIFTGLWGFFPVNPMEGGEKFFNVAYPGMSAGRSVTGGSFDISLPSYTSLNPALAGGEQRIVLNAGYLILKDLEKAGIGHSGELGVSVPTRWAVISSNLGFTSSKQDGLYYGTSGFFDLAFSKDLFENFYVGLGLHSAFGSDWAFSGSLGVVYLPEDFSIFKDIRIGASLTGLGKGMAPSGATGVRNGSKLTGIPSAVTPEIGASAVLLDYKKFKIGGWTDFAFPSVSNFLFGVGLQFAWNNSVFLSTDWDFNLMEAATGHSLLMPAFSLGVKIKLNNPESDTFIGRNGWNKSELTPSLIARPVTDSVWAFGGGLNVHLGVKDTNPPEIKMTYKEGYSFSPNNDGINDELIFDVSVIDSRYVTSWAFIVTDEDGNEVKRIENKEKRPENETFGTVMKRLVTPKQGIDLPSSIRWDGIMDSGEVAPDGVYYFRMEAVDDNGNKQVTPVYQVEIDVTPPSIQLFGMISPYRVDRPENNIPAGLELLSSSLGGTFIAQAVNSLPDPGTPKTPARDLIFSPDGDGNKDFLRIPQKGTKEDLWTGTFYTNRGTPVRTFTWKDSEPETLVWDGKDDNGVIVPDGIYYYVISAVDKAGNNVSARLDNIIVNTEKPSVNLTIDYNYFAPGTTGSKNVLPVRPSVPVTKGLVSWDIQIVKVENSYNDGTVVRAFTGNGEAPSEFNYDGKTSTGAVLAEGQYQAVLTVYYENGYQPVSASPVFTVDVTAPEARVSSDTGIFSPNGDGNLDRVVFSQTASSEALWEGKILDSRDNVVRLWKWTGEPAEKLEWDGLDKNNELLPDGVYRYVLVSEDRAGNTGGSKEVSITLNTEEAEVMIYPSLNAFSPNGDGVKDTLSFNVTNKGNTGILTYKLSIYSENNQEVHSWTGDRNLPSVFTWDGEGSPDGRYFATIEVSYANGNQASATSSSILLDRVFPEGSTEVDTLSFSPNGDGKKDQVNFKQSSKGTDNWKGEIFNSESRLVRTFHWNGQLKDFAWNGTDEAGNILPDGIYSYVLTSEDEAGNKTTVKIPEINLDSRIPKAYLTAELSGISPNNDGIKDQQVLNPVASITTGIESWQVSVFDVTGKKEVEVFTWAGTKGEGLPESIKWDGKDYSGLIVRGNFIAKLSLVYEKGDVLEAYSSPFIVNGKAPELSVSLSPKYFSPDNDGVDDDLYISLSAKSISPFTKWSFEIKEPQGAGLTFWKAEGTTSITPRIIWDGKSNKGELVQAATDYPYVFTVADDLGNVSVTTGYIPVDILVIRQGENLKIQVPSIIFRENNADFIGLPAATVEKNEQVLKRVAEILNKFKDYRVVIEGHANNVTGTQKEEEEDLLPLSNARAEAVMKILSDYGVNSSRLSTVGRGGTQPVVPRSDRNNWWKNRRVEFILIK</sequence>
<organism evidence="4 5">
    <name type="scientific">Candidatus Gallitreponema excrementavium</name>
    <dbReference type="NCBI Taxonomy" id="2840840"/>
    <lineage>
        <taxon>Bacteria</taxon>
        <taxon>Pseudomonadati</taxon>
        <taxon>Spirochaetota</taxon>
        <taxon>Spirochaetia</taxon>
        <taxon>Spirochaetales</taxon>
        <taxon>Candidatus Gallitreponema</taxon>
    </lineage>
</organism>
<reference evidence="4" key="1">
    <citation type="submission" date="2020-10" db="EMBL/GenBank/DDBJ databases">
        <authorList>
            <person name="Gilroy R."/>
        </authorList>
    </citation>
    <scope>NUCLEOTIDE SEQUENCE</scope>
    <source>
        <strain evidence="4">10532</strain>
    </source>
</reference>
<evidence type="ECO:0000256" key="1">
    <source>
        <dbReference type="PROSITE-ProRule" id="PRU00473"/>
    </source>
</evidence>
<dbReference type="Proteomes" id="UP000823638">
    <property type="component" value="Unassembled WGS sequence"/>
</dbReference>
<dbReference type="Pfam" id="PF00691">
    <property type="entry name" value="OmpA"/>
    <property type="match status" value="1"/>
</dbReference>
<evidence type="ECO:0000256" key="2">
    <source>
        <dbReference type="SAM" id="MobiDB-lite"/>
    </source>
</evidence>
<gene>
    <name evidence="4" type="ORF">IAA81_06765</name>
</gene>
<evidence type="ECO:0000313" key="4">
    <source>
        <dbReference type="EMBL" id="MBO8457915.1"/>
    </source>
</evidence>
<dbReference type="EMBL" id="JADIMM010000080">
    <property type="protein sequence ID" value="MBO8457915.1"/>
    <property type="molecule type" value="Genomic_DNA"/>
</dbReference>
<dbReference type="Gene3D" id="2.60.40.4070">
    <property type="match status" value="4"/>
</dbReference>
<dbReference type="SUPFAM" id="SSF103088">
    <property type="entry name" value="OmpA-like"/>
    <property type="match status" value="1"/>
</dbReference>
<dbReference type="InterPro" id="IPR036737">
    <property type="entry name" value="OmpA-like_sf"/>
</dbReference>
<dbReference type="Pfam" id="PF13585">
    <property type="entry name" value="CHU_C"/>
    <property type="match status" value="1"/>
</dbReference>
<dbReference type="GO" id="GO:0016020">
    <property type="term" value="C:membrane"/>
    <property type="evidence" value="ECO:0007669"/>
    <property type="project" value="UniProtKB-UniRule"/>
</dbReference>
<proteinExistence type="predicted"/>
<dbReference type="CDD" id="cd07185">
    <property type="entry name" value="OmpA_C-like"/>
    <property type="match status" value="1"/>
</dbReference>
<comment type="caution">
    <text evidence="4">The sequence shown here is derived from an EMBL/GenBank/DDBJ whole genome shotgun (WGS) entry which is preliminary data.</text>
</comment>
<name>A0A9D9HQ46_9SPIR</name>
<evidence type="ECO:0000313" key="5">
    <source>
        <dbReference type="Proteomes" id="UP000823638"/>
    </source>
</evidence>
<dbReference type="PROSITE" id="PS51123">
    <property type="entry name" value="OMPA_2"/>
    <property type="match status" value="1"/>
</dbReference>